<gene>
    <name evidence="2" type="ORF">EBH_0030170</name>
</gene>
<sequence>MVRRDVSLEAIKVNSVSQHDALAPPSLAETEAQALQTIDLAISAADDDSNSSSSSSREVQRQMLKAIQPAISALLKSTAASIRPQLKDECSRIVVELAKHSEDQQADADVDEMDDFSFSELQQQHQEQQQLQQQQQVQEQQQQQQQQQVQFWEGLKRHLGALTEFASPLIKVAVEKLNPLIQKVGAKAAPVFARYIRELLREACEEAEEKAGVQ</sequence>
<dbReference type="Proteomes" id="UP000030750">
    <property type="component" value="Unassembled WGS sequence"/>
</dbReference>
<evidence type="ECO:0000256" key="1">
    <source>
        <dbReference type="SAM" id="Coils"/>
    </source>
</evidence>
<dbReference type="OrthoDB" id="347646at2759"/>
<dbReference type="VEuPathDB" id="ToxoDB:EBH_0030170"/>
<evidence type="ECO:0000313" key="2">
    <source>
        <dbReference type="EMBL" id="CDJ49996.1"/>
    </source>
</evidence>
<evidence type="ECO:0000313" key="3">
    <source>
        <dbReference type="Proteomes" id="UP000030750"/>
    </source>
</evidence>
<organism evidence="2 3">
    <name type="scientific">Eimeria brunetti</name>
    <dbReference type="NCBI Taxonomy" id="51314"/>
    <lineage>
        <taxon>Eukaryota</taxon>
        <taxon>Sar</taxon>
        <taxon>Alveolata</taxon>
        <taxon>Apicomplexa</taxon>
        <taxon>Conoidasida</taxon>
        <taxon>Coccidia</taxon>
        <taxon>Eucoccidiorida</taxon>
        <taxon>Eimeriorina</taxon>
        <taxon>Eimeriidae</taxon>
        <taxon>Eimeria</taxon>
    </lineage>
</organism>
<proteinExistence type="predicted"/>
<dbReference type="EMBL" id="HG711981">
    <property type="protein sequence ID" value="CDJ49996.1"/>
    <property type="molecule type" value="Genomic_DNA"/>
</dbReference>
<keyword evidence="1" id="KW-0175">Coiled coil</keyword>
<name>U6LIL1_9EIME</name>
<protein>
    <submittedName>
        <fullName evidence="2">Uncharacterized protein</fullName>
    </submittedName>
</protein>
<dbReference type="AlphaFoldDB" id="U6LIL1"/>
<accession>U6LIL1</accession>
<reference evidence="2" key="1">
    <citation type="submission" date="2013-10" db="EMBL/GenBank/DDBJ databases">
        <title>Genomic analysis of the causative agents of coccidiosis in chickens.</title>
        <authorList>
            <person name="Reid A.J."/>
            <person name="Blake D."/>
            <person name="Billington K."/>
            <person name="Browne H."/>
            <person name="Dunn M."/>
            <person name="Hung S."/>
            <person name="Kawahara F."/>
            <person name="Miranda-Saavedra D."/>
            <person name="Mourier T."/>
            <person name="Nagra H."/>
            <person name="Otto T.D."/>
            <person name="Rawlings N."/>
            <person name="Sanchez A."/>
            <person name="Sanders M."/>
            <person name="Subramaniam C."/>
            <person name="Tay Y."/>
            <person name="Dear P."/>
            <person name="Doerig C."/>
            <person name="Gruber A."/>
            <person name="Parkinson J."/>
            <person name="Shirley M."/>
            <person name="Wan K.L."/>
            <person name="Berriman M."/>
            <person name="Tomley F."/>
            <person name="Pain A."/>
        </authorList>
    </citation>
    <scope>NUCLEOTIDE SEQUENCE [LARGE SCALE GENOMIC DNA]</scope>
    <source>
        <strain evidence="2">Houghton</strain>
    </source>
</reference>
<feature type="coiled-coil region" evidence="1">
    <location>
        <begin position="121"/>
        <end position="148"/>
    </location>
</feature>
<reference evidence="2" key="2">
    <citation type="submission" date="2013-10" db="EMBL/GenBank/DDBJ databases">
        <authorList>
            <person name="Aslett M."/>
        </authorList>
    </citation>
    <scope>NUCLEOTIDE SEQUENCE [LARGE SCALE GENOMIC DNA]</scope>
    <source>
        <strain evidence="2">Houghton</strain>
    </source>
</reference>
<keyword evidence="3" id="KW-1185">Reference proteome</keyword>